<feature type="short sequence motif" description="Gly-cisPro motif, important for rejection of L-amino acids" evidence="2">
    <location>
        <begin position="137"/>
        <end position="138"/>
    </location>
</feature>
<dbReference type="Proteomes" id="UP000198660">
    <property type="component" value="Unassembled WGS sequence"/>
</dbReference>
<keyword evidence="4" id="KW-1185">Reference proteome</keyword>
<dbReference type="Gene3D" id="3.50.80.10">
    <property type="entry name" value="D-tyrosyl-tRNA(Tyr) deacylase"/>
    <property type="match status" value="1"/>
</dbReference>
<dbReference type="NCBIfam" id="TIGR00256">
    <property type="entry name" value="D-aminoacyl-tRNA deacylase"/>
    <property type="match status" value="1"/>
</dbReference>
<dbReference type="InterPro" id="IPR023509">
    <property type="entry name" value="DTD-like_sf"/>
</dbReference>
<dbReference type="SUPFAM" id="SSF69500">
    <property type="entry name" value="DTD-like"/>
    <property type="match status" value="1"/>
</dbReference>
<name>A0A1I6RR58_9BACL</name>
<reference evidence="4" key="1">
    <citation type="submission" date="2016-10" db="EMBL/GenBank/DDBJ databases">
        <authorList>
            <person name="Varghese N."/>
            <person name="Submissions S."/>
        </authorList>
    </citation>
    <scope>NUCLEOTIDE SEQUENCE [LARGE SCALE GENOMIC DNA]</scope>
    <source>
        <strain evidence="4">DSM 45789</strain>
    </source>
</reference>
<keyword evidence="2" id="KW-0694">RNA-binding</keyword>
<protein>
    <recommendedName>
        <fullName evidence="2">D-aminoacyl-tRNA deacylase</fullName>
        <shortName evidence="2">DTD</shortName>
        <ecNumber evidence="2">3.1.1.96</ecNumber>
    </recommendedName>
    <alternativeName>
        <fullName evidence="2">Gly-tRNA(Ala) deacylase</fullName>
        <ecNumber evidence="2">3.1.1.-</ecNumber>
    </alternativeName>
</protein>
<comment type="subunit">
    <text evidence="2">Homodimer.</text>
</comment>
<dbReference type="Pfam" id="PF02580">
    <property type="entry name" value="Tyr_Deacylase"/>
    <property type="match status" value="1"/>
</dbReference>
<dbReference type="GO" id="GO:0106026">
    <property type="term" value="F:Gly-tRNA(Ala) deacylase activity"/>
    <property type="evidence" value="ECO:0007669"/>
    <property type="project" value="UniProtKB-UniRule"/>
</dbReference>
<comment type="subcellular location">
    <subcellularLocation>
        <location evidence="2">Cytoplasm</location>
    </subcellularLocation>
</comment>
<evidence type="ECO:0000313" key="3">
    <source>
        <dbReference type="EMBL" id="SFS67207.1"/>
    </source>
</evidence>
<sequence>MRIVLQRAKEAAVTVSGEVVGKIGPGLVCLVGFTEGDGEEQIRWMVDKLIHLRIFSDEEGKMNRSLMDTGGAILSVSQFTLYGDCRKGRRPNFMAAEKPLVATRLYDRFNEVVRDRGIPVETGIFGEMMDVSLVNDGPVTLILDSPNNSVDDSP</sequence>
<comment type="catalytic activity">
    <reaction evidence="2">
        <text>glycyl-tRNA(Ala) + H2O = tRNA(Ala) + glycine + H(+)</text>
        <dbReference type="Rhea" id="RHEA:53744"/>
        <dbReference type="Rhea" id="RHEA-COMP:9657"/>
        <dbReference type="Rhea" id="RHEA-COMP:13640"/>
        <dbReference type="ChEBI" id="CHEBI:15377"/>
        <dbReference type="ChEBI" id="CHEBI:15378"/>
        <dbReference type="ChEBI" id="CHEBI:57305"/>
        <dbReference type="ChEBI" id="CHEBI:78442"/>
        <dbReference type="ChEBI" id="CHEBI:78522"/>
    </reaction>
</comment>
<evidence type="ECO:0000256" key="2">
    <source>
        <dbReference type="HAMAP-Rule" id="MF_00518"/>
    </source>
</evidence>
<dbReference type="EC" id="3.1.1.-" evidence="2"/>
<dbReference type="AlphaFoldDB" id="A0A1I6RR58"/>
<organism evidence="3 4">
    <name type="scientific">Marininema halotolerans</name>
    <dbReference type="NCBI Taxonomy" id="1155944"/>
    <lineage>
        <taxon>Bacteria</taxon>
        <taxon>Bacillati</taxon>
        <taxon>Bacillota</taxon>
        <taxon>Bacilli</taxon>
        <taxon>Bacillales</taxon>
        <taxon>Thermoactinomycetaceae</taxon>
        <taxon>Marininema</taxon>
    </lineage>
</organism>
<dbReference type="EMBL" id="FPAA01000005">
    <property type="protein sequence ID" value="SFS67207.1"/>
    <property type="molecule type" value="Genomic_DNA"/>
</dbReference>
<dbReference type="FunFam" id="3.50.80.10:FF:000001">
    <property type="entry name" value="D-aminoacyl-tRNA deacylase"/>
    <property type="match status" value="1"/>
</dbReference>
<dbReference type="OrthoDB" id="9801395at2"/>
<dbReference type="InterPro" id="IPR003732">
    <property type="entry name" value="Daa-tRNA_deacyls_DTD"/>
</dbReference>
<accession>A0A1I6RR58</accession>
<evidence type="ECO:0000256" key="1">
    <source>
        <dbReference type="ARBA" id="ARBA00009673"/>
    </source>
</evidence>
<dbReference type="GO" id="GO:0000049">
    <property type="term" value="F:tRNA binding"/>
    <property type="evidence" value="ECO:0007669"/>
    <property type="project" value="UniProtKB-UniRule"/>
</dbReference>
<proteinExistence type="inferred from homology"/>
<comment type="function">
    <text evidence="2">An aminoacyl-tRNA editing enzyme that deacylates mischarged D-aminoacyl-tRNAs. Also deacylates mischarged glycyl-tRNA(Ala), protecting cells against glycine mischarging by AlaRS. Acts via tRNA-based rather than protein-based catalysis; rejects L-amino acids rather than detecting D-amino acids in the active site. By recycling D-aminoacyl-tRNA to D-amino acids and free tRNA molecules, this enzyme counteracts the toxicity associated with the formation of D-aminoacyl-tRNA entities in vivo and helps enforce protein L-homochirality.</text>
</comment>
<keyword evidence="2" id="KW-0963">Cytoplasm</keyword>
<dbReference type="GO" id="GO:0005737">
    <property type="term" value="C:cytoplasm"/>
    <property type="evidence" value="ECO:0007669"/>
    <property type="project" value="UniProtKB-SubCell"/>
</dbReference>
<dbReference type="PANTHER" id="PTHR10472:SF5">
    <property type="entry name" value="D-AMINOACYL-TRNA DEACYLASE 1"/>
    <property type="match status" value="1"/>
</dbReference>
<dbReference type="GO" id="GO:0051500">
    <property type="term" value="F:D-tyrosyl-tRNA(Tyr) deacylase activity"/>
    <property type="evidence" value="ECO:0007669"/>
    <property type="project" value="TreeGrafter"/>
</dbReference>
<dbReference type="GO" id="GO:0019478">
    <property type="term" value="P:D-amino acid catabolic process"/>
    <property type="evidence" value="ECO:0007669"/>
    <property type="project" value="UniProtKB-UniRule"/>
</dbReference>
<dbReference type="RefSeq" id="WP_091836687.1">
    <property type="nucleotide sequence ID" value="NZ_FPAA01000005.1"/>
</dbReference>
<comment type="domain">
    <text evidence="2">A Gly-cisPro motif from one monomer fits into the active site of the other monomer to allow specific chiral rejection of L-amino acids.</text>
</comment>
<comment type="catalytic activity">
    <reaction evidence="2">
        <text>a D-aminoacyl-tRNA + H2O = a tRNA + a D-alpha-amino acid + H(+)</text>
        <dbReference type="Rhea" id="RHEA:13953"/>
        <dbReference type="Rhea" id="RHEA-COMP:10123"/>
        <dbReference type="Rhea" id="RHEA-COMP:10124"/>
        <dbReference type="ChEBI" id="CHEBI:15377"/>
        <dbReference type="ChEBI" id="CHEBI:15378"/>
        <dbReference type="ChEBI" id="CHEBI:59871"/>
        <dbReference type="ChEBI" id="CHEBI:78442"/>
        <dbReference type="ChEBI" id="CHEBI:79333"/>
        <dbReference type="EC" id="3.1.1.96"/>
    </reaction>
</comment>
<keyword evidence="2" id="KW-0378">Hydrolase</keyword>
<dbReference type="HAMAP" id="MF_00518">
    <property type="entry name" value="Deacylase_Dtd"/>
    <property type="match status" value="1"/>
</dbReference>
<dbReference type="EC" id="3.1.1.96" evidence="2"/>
<dbReference type="CDD" id="cd00563">
    <property type="entry name" value="Dtyr_deacylase"/>
    <property type="match status" value="1"/>
</dbReference>
<keyword evidence="2" id="KW-0820">tRNA-binding</keyword>
<evidence type="ECO:0000313" key="4">
    <source>
        <dbReference type="Proteomes" id="UP000198660"/>
    </source>
</evidence>
<comment type="similarity">
    <text evidence="1 2">Belongs to the DTD family.</text>
</comment>
<dbReference type="PANTHER" id="PTHR10472">
    <property type="entry name" value="D-TYROSYL-TRNA TYR DEACYLASE"/>
    <property type="match status" value="1"/>
</dbReference>
<gene>
    <name evidence="2" type="primary">dtd</name>
    <name evidence="3" type="ORF">SAMN05444972_105315</name>
</gene>
<dbReference type="GO" id="GO:0043908">
    <property type="term" value="F:Ser(Gly)-tRNA(Ala) hydrolase activity"/>
    <property type="evidence" value="ECO:0007669"/>
    <property type="project" value="UniProtKB-UniRule"/>
</dbReference>